<comment type="caution">
    <text evidence="2">The sequence shown here is derived from an EMBL/GenBank/DDBJ whole genome shotgun (WGS) entry which is preliminary data.</text>
</comment>
<dbReference type="EMBL" id="VBOT01000115">
    <property type="protein sequence ID" value="TMQ49785.1"/>
    <property type="molecule type" value="Genomic_DNA"/>
</dbReference>
<dbReference type="Proteomes" id="UP000320184">
    <property type="component" value="Unassembled WGS sequence"/>
</dbReference>
<dbReference type="GO" id="GO:0016787">
    <property type="term" value="F:hydrolase activity"/>
    <property type="evidence" value="ECO:0007669"/>
    <property type="project" value="InterPro"/>
</dbReference>
<evidence type="ECO:0000313" key="2">
    <source>
        <dbReference type="EMBL" id="TMQ49785.1"/>
    </source>
</evidence>
<dbReference type="SUPFAM" id="SSF56300">
    <property type="entry name" value="Metallo-dependent phosphatases"/>
    <property type="match status" value="1"/>
</dbReference>
<organism evidence="2 3">
    <name type="scientific">Eiseniibacteriota bacterium</name>
    <dbReference type="NCBI Taxonomy" id="2212470"/>
    <lineage>
        <taxon>Bacteria</taxon>
        <taxon>Candidatus Eiseniibacteriota</taxon>
    </lineage>
</organism>
<dbReference type="PANTHER" id="PTHR37523">
    <property type="entry name" value="METALLOPHOSPHOESTERASE"/>
    <property type="match status" value="1"/>
</dbReference>
<evidence type="ECO:0000313" key="3">
    <source>
        <dbReference type="Proteomes" id="UP000320184"/>
    </source>
</evidence>
<dbReference type="Gene3D" id="3.60.21.10">
    <property type="match status" value="1"/>
</dbReference>
<proteinExistence type="predicted"/>
<name>A0A538SEI0_UNCEI</name>
<dbReference type="PANTHER" id="PTHR37523:SF1">
    <property type="entry name" value="CALCINEURIN-LIKE PHOSPHOESTERASE DOMAIN-CONTAINING PROTEIN"/>
    <property type="match status" value="1"/>
</dbReference>
<dbReference type="InterPro" id="IPR004843">
    <property type="entry name" value="Calcineurin-like_PHP"/>
</dbReference>
<protein>
    <submittedName>
        <fullName evidence="2">Metallophosphoesterase</fullName>
    </submittedName>
</protein>
<dbReference type="AlphaFoldDB" id="A0A538SEI0"/>
<evidence type="ECO:0000259" key="1">
    <source>
        <dbReference type="Pfam" id="PF00149"/>
    </source>
</evidence>
<reference evidence="2 3" key="1">
    <citation type="journal article" date="2019" name="Nat. Microbiol.">
        <title>Mediterranean grassland soil C-N compound turnover is dependent on rainfall and depth, and is mediated by genomically divergent microorganisms.</title>
        <authorList>
            <person name="Diamond S."/>
            <person name="Andeer P.F."/>
            <person name="Li Z."/>
            <person name="Crits-Christoph A."/>
            <person name="Burstein D."/>
            <person name="Anantharaman K."/>
            <person name="Lane K.R."/>
            <person name="Thomas B.C."/>
            <person name="Pan C."/>
            <person name="Northen T.R."/>
            <person name="Banfield J.F."/>
        </authorList>
    </citation>
    <scope>NUCLEOTIDE SEQUENCE [LARGE SCALE GENOMIC DNA]</scope>
    <source>
        <strain evidence="2">WS_3</strain>
    </source>
</reference>
<gene>
    <name evidence="2" type="ORF">E6K73_09195</name>
</gene>
<accession>A0A538SEI0</accession>
<dbReference type="Pfam" id="PF00149">
    <property type="entry name" value="Metallophos"/>
    <property type="match status" value="1"/>
</dbReference>
<dbReference type="InterPro" id="IPR029052">
    <property type="entry name" value="Metallo-depent_PP-like"/>
</dbReference>
<sequence>MSHWFFTSDLHGQGSLYEQLLAIGAAHRPRAIMIGGDLCPHAGGEEGLRRQRVFLQGFLVEFARRLHEATPGTELLLLMGNDDWGANHDCLEQQDGVLWQSLHQRTATVDGLAVAGLSWVPITPFGLKDWERWDDGADESPPRLEGWVSRGERVEPHRFDPAHRAPTIAEALGELACATRAGETVFMLHSPPRQTRCDLTAARVHVGSRAIRSFIERHQPPLVLSGHIHESPRVSSTYRDEIGRTVVVNPGQFGTSRLCGVWFEPERPAQTLRHTVYG</sequence>
<feature type="domain" description="Calcineurin-like phosphoesterase" evidence="1">
    <location>
        <begin position="6"/>
        <end position="230"/>
    </location>
</feature>